<dbReference type="EMBL" id="JBANQN010000006">
    <property type="protein sequence ID" value="KAK6786329.1"/>
    <property type="molecule type" value="Genomic_DNA"/>
</dbReference>
<keyword evidence="2" id="KW-1185">Reference proteome</keyword>
<comment type="caution">
    <text evidence="1">The sequence shown here is derived from an EMBL/GenBank/DDBJ whole genome shotgun (WGS) entry which is preliminary data.</text>
</comment>
<organism evidence="1 2">
    <name type="scientific">Solanum bulbocastanum</name>
    <name type="common">Wild potato</name>
    <dbReference type="NCBI Taxonomy" id="147425"/>
    <lineage>
        <taxon>Eukaryota</taxon>
        <taxon>Viridiplantae</taxon>
        <taxon>Streptophyta</taxon>
        <taxon>Embryophyta</taxon>
        <taxon>Tracheophyta</taxon>
        <taxon>Spermatophyta</taxon>
        <taxon>Magnoliopsida</taxon>
        <taxon>eudicotyledons</taxon>
        <taxon>Gunneridae</taxon>
        <taxon>Pentapetalae</taxon>
        <taxon>asterids</taxon>
        <taxon>lamiids</taxon>
        <taxon>Solanales</taxon>
        <taxon>Solanaceae</taxon>
        <taxon>Solanoideae</taxon>
        <taxon>Solaneae</taxon>
        <taxon>Solanum</taxon>
    </lineage>
</organism>
<name>A0AAN8TE73_SOLBU</name>
<protein>
    <submittedName>
        <fullName evidence="1">Uncharacterized protein</fullName>
    </submittedName>
</protein>
<dbReference type="Proteomes" id="UP001371456">
    <property type="component" value="Unassembled WGS sequence"/>
</dbReference>
<proteinExistence type="predicted"/>
<evidence type="ECO:0000313" key="2">
    <source>
        <dbReference type="Proteomes" id="UP001371456"/>
    </source>
</evidence>
<accession>A0AAN8TE73</accession>
<evidence type="ECO:0000313" key="1">
    <source>
        <dbReference type="EMBL" id="KAK6786329.1"/>
    </source>
</evidence>
<gene>
    <name evidence="1" type="ORF">RDI58_014854</name>
</gene>
<dbReference type="AlphaFoldDB" id="A0AAN8TE73"/>
<sequence>MGLVCRKGVTFLGTFKDRYLYLSKYFQAPKDGKKIAFEVRFQLHNISSLSILVWR</sequence>
<reference evidence="1 2" key="1">
    <citation type="submission" date="2024-02" db="EMBL/GenBank/DDBJ databases">
        <title>de novo genome assembly of Solanum bulbocastanum strain 11H21.</title>
        <authorList>
            <person name="Hosaka A.J."/>
        </authorList>
    </citation>
    <scope>NUCLEOTIDE SEQUENCE [LARGE SCALE GENOMIC DNA]</scope>
    <source>
        <tissue evidence="1">Young leaves</tissue>
    </source>
</reference>